<dbReference type="Proteomes" id="UP000245506">
    <property type="component" value="Unassembled WGS sequence"/>
</dbReference>
<keyword evidence="2" id="KW-1185">Reference proteome</keyword>
<dbReference type="SUPFAM" id="SSF53756">
    <property type="entry name" value="UDP-Glycosyltransferase/glycogen phosphorylase"/>
    <property type="match status" value="1"/>
</dbReference>
<gene>
    <name evidence="1" type="ORF">DKT75_04675</name>
</gene>
<organism evidence="1 2">
    <name type="scientific">Leucothrix arctica</name>
    <dbReference type="NCBI Taxonomy" id="1481894"/>
    <lineage>
        <taxon>Bacteria</taxon>
        <taxon>Pseudomonadati</taxon>
        <taxon>Pseudomonadota</taxon>
        <taxon>Gammaproteobacteria</taxon>
        <taxon>Thiotrichales</taxon>
        <taxon>Thiotrichaceae</taxon>
        <taxon>Leucothrix</taxon>
    </lineage>
</organism>
<evidence type="ECO:0000313" key="1">
    <source>
        <dbReference type="EMBL" id="PWQ98422.1"/>
    </source>
</evidence>
<dbReference type="Gene3D" id="3.40.50.2000">
    <property type="entry name" value="Glycogen Phosphorylase B"/>
    <property type="match status" value="1"/>
</dbReference>
<protein>
    <submittedName>
        <fullName evidence="1">Uncharacterized protein</fullName>
    </submittedName>
</protein>
<evidence type="ECO:0000313" key="2">
    <source>
        <dbReference type="Proteomes" id="UP000245506"/>
    </source>
</evidence>
<sequence length="306" mass="34342">MTVTSLDHKLDVGLIMVSAMEINREASFEYYKNFHNNYEQNVNDEVECLQQLKPDLLLANVPYVSLSAAAKLNIPSIAMCSLNWADIFKRYSTEYPEAAPIVEQIKRAYAQAETFLTVTPAMTMPSLSNTQAIPPILQHGKAYTDKLRKQVDNDQAKFVLVGLGGIPTELSAIEWPRIPNVFWIINDSLDTSREDIIGQDTTELSYIDLMKSCHAVLTKTGYGMLVESTTNETPLVCIERDNWPEEPALFEWVEQHGYLQTITLDNFYAGNFAAEVVALLNIDWQKPAITNNGADVAAKIISPYLQ</sequence>
<proteinExistence type="predicted"/>
<accession>A0A317CQ49</accession>
<dbReference type="PANTHER" id="PTHR38134">
    <property type="entry name" value="SLR1395 PROTEIN"/>
    <property type="match status" value="1"/>
</dbReference>
<name>A0A317CQ49_9GAMM</name>
<dbReference type="AlphaFoldDB" id="A0A317CQ49"/>
<reference evidence="1 2" key="1">
    <citation type="submission" date="2018-05" db="EMBL/GenBank/DDBJ databases">
        <title>Leucothrix arctica sp. nov., isolated from Arctic seawater.</title>
        <authorList>
            <person name="Choi A."/>
            <person name="Baek K."/>
        </authorList>
    </citation>
    <scope>NUCLEOTIDE SEQUENCE [LARGE SCALE GENOMIC DNA]</scope>
    <source>
        <strain evidence="1 2">IMCC9719</strain>
    </source>
</reference>
<dbReference type="EMBL" id="QGKL01000012">
    <property type="protein sequence ID" value="PWQ98422.1"/>
    <property type="molecule type" value="Genomic_DNA"/>
</dbReference>
<dbReference type="PANTHER" id="PTHR38134:SF2">
    <property type="entry name" value="GALACTOKINASE"/>
    <property type="match status" value="1"/>
</dbReference>
<dbReference type="InterPro" id="IPR053205">
    <property type="entry name" value="GHMP_kinase_L-arabinokinase"/>
</dbReference>
<comment type="caution">
    <text evidence="1">The sequence shown here is derived from an EMBL/GenBank/DDBJ whole genome shotgun (WGS) entry which is preliminary data.</text>
</comment>